<protein>
    <submittedName>
        <fullName evidence="1">YheC/YheD family protein</fullName>
    </submittedName>
</protein>
<dbReference type="Proteomes" id="UP001518925">
    <property type="component" value="Unassembled WGS sequence"/>
</dbReference>
<dbReference type="SUPFAM" id="SSF56059">
    <property type="entry name" value="Glutathione synthetase ATP-binding domain-like"/>
    <property type="match status" value="1"/>
</dbReference>
<keyword evidence="2" id="KW-1185">Reference proteome</keyword>
<organism evidence="1 2">
    <name type="scientific">Bacillus suaedaesalsae</name>
    <dbReference type="NCBI Taxonomy" id="2810349"/>
    <lineage>
        <taxon>Bacteria</taxon>
        <taxon>Bacillati</taxon>
        <taxon>Bacillota</taxon>
        <taxon>Bacilli</taxon>
        <taxon>Bacillales</taxon>
        <taxon>Bacillaceae</taxon>
        <taxon>Bacillus</taxon>
    </lineage>
</organism>
<dbReference type="InterPro" id="IPR026838">
    <property type="entry name" value="YheC/D"/>
</dbReference>
<name>A0ABS2DIA4_9BACI</name>
<dbReference type="Pfam" id="PF14398">
    <property type="entry name" value="ATPgrasp_YheCD"/>
    <property type="match status" value="1"/>
</dbReference>
<gene>
    <name evidence="1" type="ORF">JR050_11170</name>
</gene>
<proteinExistence type="predicted"/>
<accession>A0ABS2DIA4</accession>
<evidence type="ECO:0000313" key="1">
    <source>
        <dbReference type="EMBL" id="MBM6618219.1"/>
    </source>
</evidence>
<evidence type="ECO:0000313" key="2">
    <source>
        <dbReference type="Proteomes" id="UP001518925"/>
    </source>
</evidence>
<dbReference type="Gene3D" id="3.30.470.20">
    <property type="entry name" value="ATP-grasp fold, B domain"/>
    <property type="match status" value="1"/>
</dbReference>
<comment type="caution">
    <text evidence="1">The sequence shown here is derived from an EMBL/GenBank/DDBJ whole genome shotgun (WGS) entry which is preliminary data.</text>
</comment>
<reference evidence="1 2" key="1">
    <citation type="submission" date="2021-02" db="EMBL/GenBank/DDBJ databases">
        <title>Bacillus sp. RD4P76, an endophyte from a halophyte.</title>
        <authorList>
            <person name="Sun J.-Q."/>
        </authorList>
    </citation>
    <scope>NUCLEOTIDE SEQUENCE [LARGE SCALE GENOMIC DNA]</scope>
    <source>
        <strain evidence="1 2">RD4P76</strain>
    </source>
</reference>
<sequence length="247" mass="28586">MHELLSKDSELCNHLPYTLEATMENIKIMMKQHDRLFIKPCYSNIGKGIMHMNKTETGEWVLHVRNERQTWIQINFLHELPEVLVNAITSRPYIVQERITLAKYKGRNFDTRVIVQKNESGEWAITGKVGKLAQMGNVITNVGLGGDFADIMTFLDLNPQFSSNIICEEIDKLSLKIAKYLENYCYHIADLGMDLGVAQNGMIYFIECNFRSQYSGMEKNTDLLAICENVYENPIRYRSFLLRQMIT</sequence>
<dbReference type="EMBL" id="JAFELM010000030">
    <property type="protein sequence ID" value="MBM6618219.1"/>
    <property type="molecule type" value="Genomic_DNA"/>
</dbReference>